<dbReference type="Pfam" id="PF01969">
    <property type="entry name" value="Ni_insertion"/>
    <property type="match status" value="1"/>
</dbReference>
<sequence>MKVVIFDPYAGAAGDMFIASLIDLGADKRYVRDRMEEIGDELGGIDIEIHAEERRGIFGTKVNVASEERERSYREIISMIESSSLNFEMKKDVLDILDIFIGAEASVHSLNKEEVFFHNLGSSDTIVDIVGAVSAFYNLKMNEKTVLSLPVSIGGGIIEMGHGRMSAPAPATLEILRRFNVPMKYGPVESELLTPTGASILSHFVDSFIRYYSNFRVEKIGYGFGSKDLDVINALKVLSGELEEDLLIEEICLLETNVDDVTGELLGYLTGELIEDGAMDVSIIPAMMKKGRIGSIIRVLCKKEDSLNLIHKIMRETGSLGVRYQPSLHRVIAKRSIERIPVEVGGRIREVSVKVATDGIGNVVNVSCEFDDAKRVAKESNLPIKDVIALVDNEALRRYKIKKW</sequence>
<evidence type="ECO:0000313" key="4">
    <source>
        <dbReference type="Proteomes" id="UP000320766"/>
    </source>
</evidence>
<dbReference type="AlphaFoldDB" id="A0A520KXE4"/>
<dbReference type="PANTHER" id="PTHR36566:SF1">
    <property type="entry name" value="PYRIDINIUM-3,5-BISTHIOCARBOXYLIC ACID MONONUCLEOTIDE NICKEL INSERTION PROTEIN"/>
    <property type="match status" value="1"/>
</dbReference>
<dbReference type="InterPro" id="IPR002822">
    <property type="entry name" value="Ni_insertion"/>
</dbReference>
<dbReference type="Gene3D" id="3.10.20.300">
    <property type="entry name" value="mk0293 like domain"/>
    <property type="match status" value="1"/>
</dbReference>
<dbReference type="Proteomes" id="UP000320766">
    <property type="component" value="Unassembled WGS sequence"/>
</dbReference>
<reference evidence="3 4" key="1">
    <citation type="journal article" date="2019" name="Nat. Microbiol.">
        <title>Wide diversity of methane and short-chain alkane metabolisms in uncultured archaea.</title>
        <authorList>
            <person name="Borrel G."/>
            <person name="Adam P.S."/>
            <person name="McKay L.J."/>
            <person name="Chen L.X."/>
            <person name="Sierra-Garcia I.N."/>
            <person name="Sieber C.M."/>
            <person name="Letourneur Q."/>
            <person name="Ghozlane A."/>
            <person name="Andersen G.L."/>
            <person name="Li W.J."/>
            <person name="Hallam S.J."/>
            <person name="Muyzer G."/>
            <person name="de Oliveira V.M."/>
            <person name="Inskeep W.P."/>
            <person name="Banfield J.F."/>
            <person name="Gribaldo S."/>
        </authorList>
    </citation>
    <scope>NUCLEOTIDE SEQUENCE [LARGE SCALE GENOMIC DNA]</scope>
    <source>
        <strain evidence="3">NM1b</strain>
    </source>
</reference>
<gene>
    <name evidence="3" type="primary">larC</name>
    <name evidence="3" type="ORF">EF807_03105</name>
</gene>
<dbReference type="NCBIfam" id="TIGR00299">
    <property type="entry name" value="nickel pincer cofactor biosynthesis protein LarC"/>
    <property type="match status" value="1"/>
</dbReference>
<dbReference type="HAMAP" id="MF_01074">
    <property type="entry name" value="LarC"/>
    <property type="match status" value="1"/>
</dbReference>
<organism evidence="3 4">
    <name type="scientific">Candidatus Methanolliviera hydrocarbonicum</name>
    <dbReference type="NCBI Taxonomy" id="2491085"/>
    <lineage>
        <taxon>Archaea</taxon>
        <taxon>Methanobacteriati</taxon>
        <taxon>Methanobacteriota</taxon>
        <taxon>Candidatus Methanoliparia</taxon>
        <taxon>Candidatus Methanoliparales</taxon>
        <taxon>Candidatus Methanollivieraceae</taxon>
        <taxon>Candidatus Methanolliviera</taxon>
    </lineage>
</organism>
<evidence type="ECO:0000256" key="1">
    <source>
        <dbReference type="ARBA" id="ARBA00022596"/>
    </source>
</evidence>
<keyword evidence="1 2" id="KW-0533">Nickel</keyword>
<protein>
    <recommendedName>
        <fullName evidence="2">Putative nickel insertion protein</fullName>
    </recommendedName>
</protein>
<keyword evidence="2" id="KW-0456">Lyase</keyword>
<name>A0A520KXE4_9EURY</name>
<dbReference type="GO" id="GO:0016829">
    <property type="term" value="F:lyase activity"/>
    <property type="evidence" value="ECO:0007669"/>
    <property type="project" value="UniProtKB-UniRule"/>
</dbReference>
<comment type="similarity">
    <text evidence="2">Belongs to the LarC family.</text>
</comment>
<proteinExistence type="inferred from homology"/>
<dbReference type="GO" id="GO:0016151">
    <property type="term" value="F:nickel cation binding"/>
    <property type="evidence" value="ECO:0007669"/>
    <property type="project" value="UniProtKB-UniRule"/>
</dbReference>
<dbReference type="EMBL" id="RXIL01000054">
    <property type="protein sequence ID" value="RZN70534.1"/>
    <property type="molecule type" value="Genomic_DNA"/>
</dbReference>
<dbReference type="Gene3D" id="3.30.70.1380">
    <property type="entry name" value="Transcriptional regulatory protein pf0864 domain like"/>
    <property type="match status" value="1"/>
</dbReference>
<evidence type="ECO:0000256" key="2">
    <source>
        <dbReference type="HAMAP-Rule" id="MF_01074"/>
    </source>
</evidence>
<comment type="caution">
    <text evidence="3">The sequence shown here is derived from an EMBL/GenBank/DDBJ whole genome shotgun (WGS) entry which is preliminary data.</text>
</comment>
<evidence type="ECO:0000313" key="3">
    <source>
        <dbReference type="EMBL" id="RZN70534.1"/>
    </source>
</evidence>
<accession>A0A520KXE4</accession>
<dbReference type="PANTHER" id="PTHR36566">
    <property type="entry name" value="NICKEL INSERTION PROTEIN-RELATED"/>
    <property type="match status" value="1"/>
</dbReference>